<dbReference type="EMBL" id="JBHSKY010000007">
    <property type="protein sequence ID" value="MFC5278689.1"/>
    <property type="molecule type" value="Genomic_DNA"/>
</dbReference>
<feature type="compositionally biased region" description="Basic and acidic residues" evidence="2">
    <location>
        <begin position="402"/>
        <end position="413"/>
    </location>
</feature>
<dbReference type="InterPro" id="IPR050090">
    <property type="entry name" value="Tyrosine_recombinase_XerCD"/>
</dbReference>
<feature type="region of interest" description="Disordered" evidence="2">
    <location>
        <begin position="402"/>
        <end position="425"/>
    </location>
</feature>
<dbReference type="AlphaFoldDB" id="A0ABD5R1F9"/>
<dbReference type="Proteomes" id="UP001596118">
    <property type="component" value="Unassembled WGS sequence"/>
</dbReference>
<comment type="caution">
    <text evidence="4">The sequence shown here is derived from an EMBL/GenBank/DDBJ whole genome shotgun (WGS) entry which is preliminary data.</text>
</comment>
<evidence type="ECO:0000256" key="1">
    <source>
        <dbReference type="ARBA" id="ARBA00023172"/>
    </source>
</evidence>
<protein>
    <submittedName>
        <fullName evidence="4">Tyrosine-type recombinase/integrase</fullName>
    </submittedName>
</protein>
<dbReference type="InterPro" id="IPR011010">
    <property type="entry name" value="DNA_brk_join_enz"/>
</dbReference>
<keyword evidence="5" id="KW-1185">Reference proteome</keyword>
<dbReference type="PANTHER" id="PTHR30349:SF87">
    <property type="entry name" value="TRANSPOSASE A"/>
    <property type="match status" value="1"/>
</dbReference>
<evidence type="ECO:0000313" key="5">
    <source>
        <dbReference type="Proteomes" id="UP001596118"/>
    </source>
</evidence>
<feature type="domain" description="Tyr recombinase" evidence="3">
    <location>
        <begin position="135"/>
        <end position="329"/>
    </location>
</feature>
<dbReference type="InterPro" id="IPR002104">
    <property type="entry name" value="Integrase_catalytic"/>
</dbReference>
<dbReference type="CDD" id="cd00397">
    <property type="entry name" value="DNA_BRE_C"/>
    <property type="match status" value="1"/>
</dbReference>
<dbReference type="GO" id="GO:0006310">
    <property type="term" value="P:DNA recombination"/>
    <property type="evidence" value="ECO:0007669"/>
    <property type="project" value="UniProtKB-KW"/>
</dbReference>
<accession>A0ABD5R1F9</accession>
<dbReference type="RefSeq" id="WP_256411096.1">
    <property type="nucleotide sequence ID" value="NZ_JANHDM010000003.1"/>
</dbReference>
<sequence>MSRINDYQRYGEYLQRELDALDDGPYCEADARAVKRWVTKIDGSVTEGTIQTYLRNLRKTAERLDTPIVELSEALMDEHVYDLRHNPEYGRGSDPGLSDGTIRNVEFVIRKLHTDLELSEWADDYELTPQPDNNVRPEDMLKEEDIRALCDATKRLRDTAIIEFLSDTAARLSMMATLRVKDVDLEGEVATYTPNEDAAGLKGAPIHEYPLIDSRATLRSYLRNAHPRPNDPDAAFIHRLPGNGFELEERDGTVAPNTIRSLLNSIAADAGVDKPTNPHNFRHSAVTRMRREGYDRAEVEHRVHWSIDTDMWETYEHIAAEEHNQSIFEKAGILEPDEDTLDRTRRRCGNCTETVAPHHDYCPQCGDAVSRDAREVQDAARDTTLDTIAELEDRLERLKTRELHSHVDSRGDHVAPPSSSSSDDR</sequence>
<gene>
    <name evidence="4" type="ORF">ACFPM1_07960</name>
</gene>
<organism evidence="4 5">
    <name type="scientific">Halorubrum rubrum</name>
    <dbReference type="NCBI Taxonomy" id="1126240"/>
    <lineage>
        <taxon>Archaea</taxon>
        <taxon>Methanobacteriati</taxon>
        <taxon>Methanobacteriota</taxon>
        <taxon>Stenosarchaea group</taxon>
        <taxon>Halobacteria</taxon>
        <taxon>Halobacteriales</taxon>
        <taxon>Haloferacaceae</taxon>
        <taxon>Halorubrum</taxon>
    </lineage>
</organism>
<evidence type="ECO:0000256" key="2">
    <source>
        <dbReference type="SAM" id="MobiDB-lite"/>
    </source>
</evidence>
<reference evidence="4 5" key="1">
    <citation type="journal article" date="2019" name="Int. J. Syst. Evol. Microbiol.">
        <title>The Global Catalogue of Microorganisms (GCM) 10K type strain sequencing project: providing services to taxonomists for standard genome sequencing and annotation.</title>
        <authorList>
            <consortium name="The Broad Institute Genomics Platform"/>
            <consortium name="The Broad Institute Genome Sequencing Center for Infectious Disease"/>
            <person name="Wu L."/>
            <person name="Ma J."/>
        </authorList>
    </citation>
    <scope>NUCLEOTIDE SEQUENCE [LARGE SCALE GENOMIC DNA]</scope>
    <source>
        <strain evidence="4 5">CGMCC 1.12124</strain>
    </source>
</reference>
<dbReference type="SUPFAM" id="SSF56349">
    <property type="entry name" value="DNA breaking-rejoining enzymes"/>
    <property type="match status" value="1"/>
</dbReference>
<dbReference type="PANTHER" id="PTHR30349">
    <property type="entry name" value="PHAGE INTEGRASE-RELATED"/>
    <property type="match status" value="1"/>
</dbReference>
<evidence type="ECO:0000259" key="3">
    <source>
        <dbReference type="PROSITE" id="PS51898"/>
    </source>
</evidence>
<name>A0ABD5R1F9_9EURY</name>
<dbReference type="InterPro" id="IPR013762">
    <property type="entry name" value="Integrase-like_cat_sf"/>
</dbReference>
<keyword evidence="1" id="KW-0233">DNA recombination</keyword>
<dbReference type="Gene3D" id="1.10.443.10">
    <property type="entry name" value="Intergrase catalytic core"/>
    <property type="match status" value="1"/>
</dbReference>
<dbReference type="Pfam" id="PF00589">
    <property type="entry name" value="Phage_integrase"/>
    <property type="match status" value="1"/>
</dbReference>
<proteinExistence type="predicted"/>
<evidence type="ECO:0000313" key="4">
    <source>
        <dbReference type="EMBL" id="MFC5278689.1"/>
    </source>
</evidence>
<dbReference type="PROSITE" id="PS51898">
    <property type="entry name" value="TYR_RECOMBINASE"/>
    <property type="match status" value="1"/>
</dbReference>